<keyword evidence="3 6" id="KW-0812">Transmembrane</keyword>
<gene>
    <name evidence="7" type="ORF">CEP54_013799</name>
</gene>
<feature type="transmembrane region" description="Helical" evidence="6">
    <location>
        <begin position="82"/>
        <end position="100"/>
    </location>
</feature>
<evidence type="ECO:0000313" key="7">
    <source>
        <dbReference type="EMBL" id="RSL46529.1"/>
    </source>
</evidence>
<dbReference type="Proteomes" id="UP000288168">
    <property type="component" value="Unassembled WGS sequence"/>
</dbReference>
<evidence type="ECO:0000256" key="5">
    <source>
        <dbReference type="ARBA" id="ARBA00023136"/>
    </source>
</evidence>
<dbReference type="AlphaFoldDB" id="A0A428P0J5"/>
<keyword evidence="2" id="KW-0813">Transport</keyword>
<name>A0A428P0J5_9HYPO</name>
<evidence type="ECO:0000313" key="8">
    <source>
        <dbReference type="Proteomes" id="UP000288168"/>
    </source>
</evidence>
<accession>A0A428P0J5</accession>
<reference evidence="7 8" key="1">
    <citation type="submission" date="2017-06" db="EMBL/GenBank/DDBJ databases">
        <title>Comparative genomic analysis of Ambrosia Fusariam Clade fungi.</title>
        <authorList>
            <person name="Stajich J.E."/>
            <person name="Carrillo J."/>
            <person name="Kijimoto T."/>
            <person name="Eskalen A."/>
            <person name="O'Donnell K."/>
            <person name="Kasson M."/>
        </authorList>
    </citation>
    <scope>NUCLEOTIDE SEQUENCE [LARGE SCALE GENOMIC DNA]</scope>
    <source>
        <strain evidence="7 8">NRRL62584</strain>
    </source>
</reference>
<evidence type="ECO:0008006" key="9">
    <source>
        <dbReference type="Google" id="ProtNLM"/>
    </source>
</evidence>
<feature type="transmembrane region" description="Helical" evidence="6">
    <location>
        <begin position="49"/>
        <end position="70"/>
    </location>
</feature>
<dbReference type="GO" id="GO:0022857">
    <property type="term" value="F:transmembrane transporter activity"/>
    <property type="evidence" value="ECO:0007669"/>
    <property type="project" value="UniProtKB-ARBA"/>
</dbReference>
<dbReference type="PANTHER" id="PTHR45649:SF28">
    <property type="entry name" value="TRANSPORTER, PUTATIVE (EUROFUNG)-RELATED"/>
    <property type="match status" value="1"/>
</dbReference>
<dbReference type="GO" id="GO:0016020">
    <property type="term" value="C:membrane"/>
    <property type="evidence" value="ECO:0007669"/>
    <property type="project" value="UniProtKB-SubCell"/>
</dbReference>
<keyword evidence="8" id="KW-1185">Reference proteome</keyword>
<dbReference type="Gene3D" id="1.20.1740.10">
    <property type="entry name" value="Amino acid/polyamine transporter I"/>
    <property type="match status" value="1"/>
</dbReference>
<dbReference type="OrthoDB" id="3900342at2759"/>
<evidence type="ECO:0000256" key="3">
    <source>
        <dbReference type="ARBA" id="ARBA00022692"/>
    </source>
</evidence>
<keyword evidence="5 6" id="KW-0472">Membrane</keyword>
<organism evidence="7 8">
    <name type="scientific">Fusarium duplospermum</name>
    <dbReference type="NCBI Taxonomy" id="1325734"/>
    <lineage>
        <taxon>Eukaryota</taxon>
        <taxon>Fungi</taxon>
        <taxon>Dikarya</taxon>
        <taxon>Ascomycota</taxon>
        <taxon>Pezizomycotina</taxon>
        <taxon>Sordariomycetes</taxon>
        <taxon>Hypocreomycetidae</taxon>
        <taxon>Hypocreales</taxon>
        <taxon>Nectriaceae</taxon>
        <taxon>Fusarium</taxon>
        <taxon>Fusarium solani species complex</taxon>
    </lineage>
</organism>
<dbReference type="EMBL" id="NKCI01000236">
    <property type="protein sequence ID" value="RSL46529.1"/>
    <property type="molecule type" value="Genomic_DNA"/>
</dbReference>
<evidence type="ECO:0000256" key="6">
    <source>
        <dbReference type="SAM" id="Phobius"/>
    </source>
</evidence>
<evidence type="ECO:0000256" key="1">
    <source>
        <dbReference type="ARBA" id="ARBA00004141"/>
    </source>
</evidence>
<dbReference type="STRING" id="1325734.A0A428P0J5"/>
<evidence type="ECO:0000256" key="4">
    <source>
        <dbReference type="ARBA" id="ARBA00022989"/>
    </source>
</evidence>
<sequence length="164" mass="17557">MSTSIEEKKKIPAALLEAAHDASSVGAGDVDNLQQLGYSPVLRRNRSMWTLLFQAVAIAAPPFGIGGRLLNAVYGGGQLSLFIGWIVVAVLAQCVALPISELASRYPTSAGPYYRSYQLASSYKTALSFITGWTWLIGNWSSTTSVNFGFASLIASAITMYNPD</sequence>
<protein>
    <recommendedName>
        <fullName evidence="9">Amino acid permease</fullName>
    </recommendedName>
</protein>
<keyword evidence="4 6" id="KW-1133">Transmembrane helix</keyword>
<dbReference type="PANTHER" id="PTHR45649">
    <property type="entry name" value="AMINO-ACID PERMEASE BAT1"/>
    <property type="match status" value="1"/>
</dbReference>
<comment type="subcellular location">
    <subcellularLocation>
        <location evidence="1">Membrane</location>
        <topology evidence="1">Multi-pass membrane protein</topology>
    </subcellularLocation>
</comment>
<proteinExistence type="predicted"/>
<evidence type="ECO:0000256" key="2">
    <source>
        <dbReference type="ARBA" id="ARBA00022448"/>
    </source>
</evidence>
<comment type="caution">
    <text evidence="7">The sequence shown here is derived from an EMBL/GenBank/DDBJ whole genome shotgun (WGS) entry which is preliminary data.</text>
</comment>